<keyword evidence="7 14" id="KW-0720">Serine protease</keyword>
<dbReference type="Proteomes" id="UP000703269">
    <property type="component" value="Unassembled WGS sequence"/>
</dbReference>
<evidence type="ECO:0000256" key="10">
    <source>
        <dbReference type="ARBA" id="ARBA00023136"/>
    </source>
</evidence>
<feature type="domain" description="P/Homo B" evidence="18">
    <location>
        <begin position="482"/>
        <end position="628"/>
    </location>
</feature>
<feature type="compositionally biased region" description="Basic and acidic residues" evidence="15">
    <location>
        <begin position="870"/>
        <end position="880"/>
    </location>
</feature>
<dbReference type="OrthoDB" id="300641at2759"/>
<dbReference type="Gene3D" id="3.40.50.200">
    <property type="entry name" value="Peptidase S8/S53 domain"/>
    <property type="match status" value="1"/>
</dbReference>
<name>A0A9P3G135_9APHY</name>
<dbReference type="InterPro" id="IPR023828">
    <property type="entry name" value="Peptidase_S8_Ser-AS"/>
</dbReference>
<evidence type="ECO:0000256" key="3">
    <source>
        <dbReference type="ARBA" id="ARBA00022670"/>
    </source>
</evidence>
<dbReference type="InterPro" id="IPR000209">
    <property type="entry name" value="Peptidase_S8/S53_dom"/>
</dbReference>
<dbReference type="SUPFAM" id="SSF49785">
    <property type="entry name" value="Galactose-binding domain-like"/>
    <property type="match status" value="1"/>
</dbReference>
<dbReference type="SUPFAM" id="SSF52743">
    <property type="entry name" value="Subtilisin-like"/>
    <property type="match status" value="1"/>
</dbReference>
<comment type="subcellular location">
    <subcellularLocation>
        <location evidence="1">Membrane</location>
    </subcellularLocation>
</comment>
<feature type="compositionally biased region" description="Low complexity" evidence="15">
    <location>
        <begin position="710"/>
        <end position="720"/>
    </location>
</feature>
<evidence type="ECO:0000256" key="16">
    <source>
        <dbReference type="SAM" id="Phobius"/>
    </source>
</evidence>
<dbReference type="PROSITE" id="PS00137">
    <property type="entry name" value="SUBTILASE_HIS"/>
    <property type="match status" value="1"/>
</dbReference>
<dbReference type="PROSITE" id="PS51829">
    <property type="entry name" value="P_HOMO_B"/>
    <property type="match status" value="1"/>
</dbReference>
<sequence>MRLSGLVVALLVHSVLAARPVKREYNTHAYYVIEHDPSATASLDEVARALGVEVVEPAGELPHHYLVRTALSSLSARSDEDRVVRTFDSIRSRAEGPLYSRDADVLLSKRVASSVKYLSRQTLRQRAKRAPPPIRPGDQPDAPTSDDVARALSIVDPQFGKQWHLVNDDFPQHMMNVSALWEQGITGKGVITTLVDDGLDYNSDDLAANFYAEGSHDYNDHEDLPTPKLFDDHHGTRCAGQIAAVKNDVCGVGIAYESKVAGVRILSGPISDIDEAASLNFGYQNASIFSCSWGPPDDGRSMEAPGYLVKKAMLNGIQNGRGGLGSVFVFASGNGGRSGDQCNFDGYTNSIYSITVASLDYKGLHPDYSEACAANMIVAYSSGSGNHITTTDVGKNKCSSNHGGTSAAAPNAAGVFALALSVRPDLNWRDMQHLCVQTSVRVNPDDPDWEQTAVGRAYSYKYGYGALNGVAFVNAARDWQSVKPQAWIEMPTLQINNGTMDLFQSMSGGEDISAEGVTSKMTVTDDLMHEHNFEKLEHITVKVWIQHDRRGDVEVELVSPSGVKSVLAGRRHGDAATTGYPGWTFSTVKHWDENPVGDWTIRVSDQGNEEQTGKFLGWTMTFWGSVIDASQAKTYEVPIIDGTLPPLFPSEDESPAPIPSASTTSKTIPKPTAHLPGDHGDAPGEANKPAFPGSSNSTEGKPVDDAEAAPSGTPSTTPTPDEGWFSDMSKLMTSQTWFFVALGAVVLFGAGAGLFFWRRSVRRRQNYTSLPAGDELAMSHVGGGRAGPRSKELYAAFDEDEDDEDADEETRLRRGADSSTVGLGYHSAFLDDEDPVSASGPPTRYKDEPNPHHKERSDSPSGSGSGSGESWEHASQEPHS</sequence>
<dbReference type="InterPro" id="IPR008979">
    <property type="entry name" value="Galactose-bd-like_sf"/>
</dbReference>
<feature type="compositionally biased region" description="Basic and acidic residues" evidence="15">
    <location>
        <begin position="844"/>
        <end position="858"/>
    </location>
</feature>
<evidence type="ECO:0000256" key="13">
    <source>
        <dbReference type="PIRSR" id="PIRSR615500-1"/>
    </source>
</evidence>
<dbReference type="EMBL" id="BPQB01000005">
    <property type="protein sequence ID" value="GJE87067.1"/>
    <property type="molecule type" value="Genomic_DNA"/>
</dbReference>
<evidence type="ECO:0000256" key="7">
    <source>
        <dbReference type="ARBA" id="ARBA00022825"/>
    </source>
</evidence>
<dbReference type="InterPro" id="IPR022398">
    <property type="entry name" value="Peptidase_S8_His-AS"/>
</dbReference>
<dbReference type="GO" id="GO:0005802">
    <property type="term" value="C:trans-Golgi network"/>
    <property type="evidence" value="ECO:0007669"/>
    <property type="project" value="TreeGrafter"/>
</dbReference>
<evidence type="ECO:0000256" key="8">
    <source>
        <dbReference type="ARBA" id="ARBA00022837"/>
    </source>
</evidence>
<keyword evidence="9 16" id="KW-1133">Transmembrane helix</keyword>
<dbReference type="InterPro" id="IPR015500">
    <property type="entry name" value="Peptidase_S8_subtilisin-rel"/>
</dbReference>
<dbReference type="Pfam" id="PF00082">
    <property type="entry name" value="Peptidase_S8"/>
    <property type="match status" value="1"/>
</dbReference>
<evidence type="ECO:0000256" key="4">
    <source>
        <dbReference type="ARBA" id="ARBA00022692"/>
    </source>
</evidence>
<keyword evidence="20" id="KW-1185">Reference proteome</keyword>
<feature type="signal peptide" evidence="17">
    <location>
        <begin position="1"/>
        <end position="17"/>
    </location>
</feature>
<keyword evidence="6 14" id="KW-0378">Hydrolase</keyword>
<evidence type="ECO:0000259" key="18">
    <source>
        <dbReference type="PROSITE" id="PS51829"/>
    </source>
</evidence>
<evidence type="ECO:0000256" key="1">
    <source>
        <dbReference type="ARBA" id="ARBA00004370"/>
    </source>
</evidence>
<keyword evidence="5 17" id="KW-0732">Signal</keyword>
<dbReference type="InterPro" id="IPR002884">
    <property type="entry name" value="P_dom"/>
</dbReference>
<keyword evidence="10 16" id="KW-0472">Membrane</keyword>
<feature type="region of interest" description="Disordered" evidence="15">
    <location>
        <begin position="797"/>
        <end position="880"/>
    </location>
</feature>
<dbReference type="PRINTS" id="PR00723">
    <property type="entry name" value="SUBTILISIN"/>
</dbReference>
<keyword evidence="3 14" id="KW-0645">Protease</keyword>
<organism evidence="19 20">
    <name type="scientific">Phanerochaete sordida</name>
    <dbReference type="NCBI Taxonomy" id="48140"/>
    <lineage>
        <taxon>Eukaryota</taxon>
        <taxon>Fungi</taxon>
        <taxon>Dikarya</taxon>
        <taxon>Basidiomycota</taxon>
        <taxon>Agaricomycotina</taxon>
        <taxon>Agaricomycetes</taxon>
        <taxon>Polyporales</taxon>
        <taxon>Phanerochaetaceae</taxon>
        <taxon>Phanerochaete</taxon>
    </lineage>
</organism>
<dbReference type="FunFam" id="3.40.50.200:FF:000005">
    <property type="entry name" value="Proprotein convertase subtilisin/kexin type 7"/>
    <property type="match status" value="1"/>
</dbReference>
<dbReference type="FunFam" id="2.60.120.260:FF:000026">
    <property type="entry name" value="proprotein convertase subtilisin/kexin type 7"/>
    <property type="match status" value="1"/>
</dbReference>
<evidence type="ECO:0000313" key="19">
    <source>
        <dbReference type="EMBL" id="GJE87067.1"/>
    </source>
</evidence>
<dbReference type="InterPro" id="IPR036852">
    <property type="entry name" value="Peptidase_S8/S53_dom_sf"/>
</dbReference>
<keyword evidence="4 16" id="KW-0812">Transmembrane</keyword>
<dbReference type="Pfam" id="PF01483">
    <property type="entry name" value="P_proprotein"/>
    <property type="match status" value="1"/>
</dbReference>
<dbReference type="GO" id="GO:0000139">
    <property type="term" value="C:Golgi membrane"/>
    <property type="evidence" value="ECO:0007669"/>
    <property type="project" value="TreeGrafter"/>
</dbReference>
<gene>
    <name evidence="19" type="ORF">PsYK624_031500</name>
</gene>
<dbReference type="InterPro" id="IPR023827">
    <property type="entry name" value="Peptidase_S8_Asp-AS"/>
</dbReference>
<evidence type="ECO:0000256" key="17">
    <source>
        <dbReference type="SAM" id="SignalP"/>
    </source>
</evidence>
<keyword evidence="12" id="KW-0325">Glycoprotein</keyword>
<keyword evidence="11" id="KW-0865">Zymogen</keyword>
<feature type="transmembrane region" description="Helical" evidence="16">
    <location>
        <begin position="737"/>
        <end position="757"/>
    </location>
</feature>
<reference evidence="19 20" key="1">
    <citation type="submission" date="2021-08" db="EMBL/GenBank/DDBJ databases">
        <title>Draft Genome Sequence of Phanerochaete sordida strain YK-624.</title>
        <authorList>
            <person name="Mori T."/>
            <person name="Dohra H."/>
            <person name="Suzuki T."/>
            <person name="Kawagishi H."/>
            <person name="Hirai H."/>
        </authorList>
    </citation>
    <scope>NUCLEOTIDE SEQUENCE [LARGE SCALE GENOMIC DNA]</scope>
    <source>
        <strain evidence="19 20">YK-624</strain>
    </source>
</reference>
<dbReference type="GO" id="GO:0007323">
    <property type="term" value="P:peptide pheromone maturation"/>
    <property type="evidence" value="ECO:0007669"/>
    <property type="project" value="UniProtKB-ARBA"/>
</dbReference>
<evidence type="ECO:0000256" key="2">
    <source>
        <dbReference type="ARBA" id="ARBA00005325"/>
    </source>
</evidence>
<evidence type="ECO:0000256" key="14">
    <source>
        <dbReference type="PROSITE-ProRule" id="PRU01240"/>
    </source>
</evidence>
<dbReference type="AlphaFoldDB" id="A0A9P3G135"/>
<evidence type="ECO:0000256" key="9">
    <source>
        <dbReference type="ARBA" id="ARBA00022989"/>
    </source>
</evidence>
<evidence type="ECO:0000256" key="12">
    <source>
        <dbReference type="ARBA" id="ARBA00023180"/>
    </source>
</evidence>
<dbReference type="GO" id="GO:0004252">
    <property type="term" value="F:serine-type endopeptidase activity"/>
    <property type="evidence" value="ECO:0007669"/>
    <property type="project" value="UniProtKB-UniRule"/>
</dbReference>
<feature type="region of interest" description="Disordered" evidence="15">
    <location>
        <begin position="122"/>
        <end position="145"/>
    </location>
</feature>
<comment type="similarity">
    <text evidence="2">Belongs to the peptidase S8 family. Furin subfamily.</text>
</comment>
<feature type="active site" description="Charge relay system" evidence="13 14">
    <location>
        <position position="234"/>
    </location>
</feature>
<feature type="active site" description="Charge relay system" evidence="13 14">
    <location>
        <position position="196"/>
    </location>
</feature>
<evidence type="ECO:0000256" key="6">
    <source>
        <dbReference type="ARBA" id="ARBA00022801"/>
    </source>
</evidence>
<evidence type="ECO:0000256" key="5">
    <source>
        <dbReference type="ARBA" id="ARBA00022729"/>
    </source>
</evidence>
<feature type="chain" id="PRO_5040290508" evidence="17">
    <location>
        <begin position="18"/>
        <end position="880"/>
    </location>
</feature>
<dbReference type="PROSITE" id="PS00138">
    <property type="entry name" value="SUBTILASE_SER"/>
    <property type="match status" value="1"/>
</dbReference>
<dbReference type="Gene3D" id="2.60.120.260">
    <property type="entry name" value="Galactose-binding domain-like"/>
    <property type="match status" value="1"/>
</dbReference>
<dbReference type="PANTHER" id="PTHR42884">
    <property type="entry name" value="PROPROTEIN CONVERTASE SUBTILISIN/KEXIN-RELATED"/>
    <property type="match status" value="1"/>
</dbReference>
<feature type="compositionally biased region" description="Acidic residues" evidence="15">
    <location>
        <begin position="797"/>
        <end position="808"/>
    </location>
</feature>
<protein>
    <submittedName>
        <fullName evidence="19">Protease KEX1</fullName>
    </submittedName>
</protein>
<dbReference type="CDD" id="cd04059">
    <property type="entry name" value="Peptidases_S8_Protein_convertases_Kexins_Furin-like"/>
    <property type="match status" value="1"/>
</dbReference>
<evidence type="ECO:0000256" key="15">
    <source>
        <dbReference type="SAM" id="MobiDB-lite"/>
    </source>
</evidence>
<keyword evidence="8" id="KW-0106">Calcium</keyword>
<dbReference type="PROSITE" id="PS51892">
    <property type="entry name" value="SUBTILASE"/>
    <property type="match status" value="1"/>
</dbReference>
<feature type="active site" description="Charge relay system" evidence="13 14">
    <location>
        <position position="406"/>
    </location>
</feature>
<comment type="caution">
    <text evidence="19">The sequence shown here is derived from an EMBL/GenBank/DDBJ whole genome shotgun (WGS) entry which is preliminary data.</text>
</comment>
<feature type="compositionally biased region" description="Low complexity" evidence="15">
    <location>
        <begin position="659"/>
        <end position="673"/>
    </location>
</feature>
<proteinExistence type="inferred from homology"/>
<dbReference type="PROSITE" id="PS00136">
    <property type="entry name" value="SUBTILASE_ASP"/>
    <property type="match status" value="1"/>
</dbReference>
<accession>A0A9P3G135</accession>
<evidence type="ECO:0000256" key="11">
    <source>
        <dbReference type="ARBA" id="ARBA00023145"/>
    </source>
</evidence>
<feature type="region of interest" description="Disordered" evidence="15">
    <location>
        <begin position="646"/>
        <end position="722"/>
    </location>
</feature>
<evidence type="ECO:0000313" key="20">
    <source>
        <dbReference type="Proteomes" id="UP000703269"/>
    </source>
</evidence>
<dbReference type="GO" id="GO:0016485">
    <property type="term" value="P:protein processing"/>
    <property type="evidence" value="ECO:0007669"/>
    <property type="project" value="TreeGrafter"/>
</dbReference>
<dbReference type="PANTHER" id="PTHR42884:SF14">
    <property type="entry name" value="NEUROENDOCRINE CONVERTASE 1"/>
    <property type="match status" value="1"/>
</dbReference>
<dbReference type="InterPro" id="IPR034182">
    <property type="entry name" value="Kexin/furin"/>
</dbReference>